<dbReference type="InterPro" id="IPR013766">
    <property type="entry name" value="Thioredoxin_domain"/>
</dbReference>
<feature type="binding site" evidence="3">
    <location>
        <position position="85"/>
    </location>
    <ligand>
        <name>Cu cation</name>
        <dbReference type="ChEBI" id="CHEBI:23378"/>
    </ligand>
</feature>
<keyword evidence="5" id="KW-0812">Transmembrane</keyword>
<feature type="domain" description="Thioredoxin" evidence="6">
    <location>
        <begin position="47"/>
        <end position="216"/>
    </location>
</feature>
<evidence type="ECO:0000259" key="6">
    <source>
        <dbReference type="PROSITE" id="PS51352"/>
    </source>
</evidence>
<organism evidence="7 8">
    <name type="scientific">Paenimyroides tangerinum</name>
    <dbReference type="NCBI Taxonomy" id="2488728"/>
    <lineage>
        <taxon>Bacteria</taxon>
        <taxon>Pseudomonadati</taxon>
        <taxon>Bacteroidota</taxon>
        <taxon>Flavobacteriia</taxon>
        <taxon>Flavobacteriales</taxon>
        <taxon>Flavobacteriaceae</taxon>
        <taxon>Paenimyroides</taxon>
    </lineage>
</organism>
<keyword evidence="5" id="KW-0472">Membrane</keyword>
<evidence type="ECO:0000256" key="3">
    <source>
        <dbReference type="PIRSR" id="PIRSR603782-1"/>
    </source>
</evidence>
<dbReference type="Gene3D" id="3.40.30.10">
    <property type="entry name" value="Glutaredoxin"/>
    <property type="match status" value="1"/>
</dbReference>
<dbReference type="PANTHER" id="PTHR12151">
    <property type="entry name" value="ELECTRON TRANSPORT PROTIN SCO1/SENC FAMILY MEMBER"/>
    <property type="match status" value="1"/>
</dbReference>
<dbReference type="CDD" id="cd02968">
    <property type="entry name" value="SCO"/>
    <property type="match status" value="1"/>
</dbReference>
<dbReference type="PROSITE" id="PS51352">
    <property type="entry name" value="THIOREDOXIN_2"/>
    <property type="match status" value="1"/>
</dbReference>
<evidence type="ECO:0000256" key="5">
    <source>
        <dbReference type="SAM" id="Phobius"/>
    </source>
</evidence>
<dbReference type="PANTHER" id="PTHR12151:SF25">
    <property type="entry name" value="LINALOOL DEHYDRATASE_ISOMERASE DOMAIN-CONTAINING PROTEIN"/>
    <property type="match status" value="1"/>
</dbReference>
<reference evidence="7 8" key="1">
    <citation type="submission" date="2018-11" db="EMBL/GenBank/DDBJ databases">
        <title>Flavobacterium sp. nov., YIM 102701-2 draft genome.</title>
        <authorList>
            <person name="Li G."/>
            <person name="Jiang Y."/>
        </authorList>
    </citation>
    <scope>NUCLEOTIDE SEQUENCE [LARGE SCALE GENOMIC DNA]</scope>
    <source>
        <strain evidence="7 8">YIM 102701-2</strain>
    </source>
</reference>
<name>A0A3P3WFS6_9FLAO</name>
<dbReference type="SUPFAM" id="SSF52833">
    <property type="entry name" value="Thioredoxin-like"/>
    <property type="match status" value="1"/>
</dbReference>
<accession>A0A3P3WFS6</accession>
<gene>
    <name evidence="7" type="ORF">EG240_00535</name>
</gene>
<proteinExistence type="inferred from homology"/>
<feature type="binding site" evidence="3">
    <location>
        <position position="89"/>
    </location>
    <ligand>
        <name>Cu cation</name>
        <dbReference type="ChEBI" id="CHEBI:23378"/>
    </ligand>
</feature>
<feature type="transmembrane region" description="Helical" evidence="5">
    <location>
        <begin position="6"/>
        <end position="25"/>
    </location>
</feature>
<dbReference type="Pfam" id="PF02630">
    <property type="entry name" value="SCO1-SenC"/>
    <property type="match status" value="1"/>
</dbReference>
<dbReference type="GO" id="GO:0046872">
    <property type="term" value="F:metal ion binding"/>
    <property type="evidence" value="ECO:0007669"/>
    <property type="project" value="UniProtKB-KW"/>
</dbReference>
<dbReference type="InterPro" id="IPR003782">
    <property type="entry name" value="SCO1/SenC"/>
</dbReference>
<protein>
    <submittedName>
        <fullName evidence="7">SCO family protein</fullName>
    </submittedName>
</protein>
<evidence type="ECO:0000256" key="1">
    <source>
        <dbReference type="ARBA" id="ARBA00010996"/>
    </source>
</evidence>
<evidence type="ECO:0000256" key="2">
    <source>
        <dbReference type="ARBA" id="ARBA00023008"/>
    </source>
</evidence>
<evidence type="ECO:0000256" key="4">
    <source>
        <dbReference type="PIRSR" id="PIRSR603782-2"/>
    </source>
</evidence>
<feature type="binding site" evidence="3">
    <location>
        <position position="173"/>
    </location>
    <ligand>
        <name>Cu cation</name>
        <dbReference type="ChEBI" id="CHEBI:23378"/>
    </ligand>
</feature>
<keyword evidence="4" id="KW-1015">Disulfide bond</keyword>
<evidence type="ECO:0000313" key="8">
    <source>
        <dbReference type="Proteomes" id="UP000275719"/>
    </source>
</evidence>
<sequence length="221" mass="24823">MKNKAYIGISFIILVFGILVVPKIVDRFKGDAMVDNDRLNIAPKSELVEIAAAPKFSFTNQNNEIITDAFYKDKVYLVEFFFTSCPTICPIMNENMVKIQKEHIYDKNFGIASFSIDAINDTPEVLKQHAKEIGAVHENWNFFSGTQDAIFGLAKNYNMFVGANNDAPGGFEHSGLFALIDKNGNLRSRQDDFGNPIVYYDGTTDEGVKMIKEDIKKLLAE</sequence>
<dbReference type="RefSeq" id="WP_125016322.1">
    <property type="nucleotide sequence ID" value="NZ_RQVQ01000001.1"/>
</dbReference>
<keyword evidence="5" id="KW-1133">Transmembrane helix</keyword>
<dbReference type="InterPro" id="IPR036249">
    <property type="entry name" value="Thioredoxin-like_sf"/>
</dbReference>
<evidence type="ECO:0000313" key="7">
    <source>
        <dbReference type="EMBL" id="RRJ93288.1"/>
    </source>
</evidence>
<keyword evidence="8" id="KW-1185">Reference proteome</keyword>
<feature type="disulfide bond" description="Redox-active" evidence="4">
    <location>
        <begin position="85"/>
        <end position="89"/>
    </location>
</feature>
<dbReference type="AlphaFoldDB" id="A0A3P3WFS6"/>
<dbReference type="EMBL" id="RQVQ01000001">
    <property type="protein sequence ID" value="RRJ93288.1"/>
    <property type="molecule type" value="Genomic_DNA"/>
</dbReference>
<comment type="caution">
    <text evidence="7">The sequence shown here is derived from an EMBL/GenBank/DDBJ whole genome shotgun (WGS) entry which is preliminary data.</text>
</comment>
<keyword evidence="3" id="KW-0479">Metal-binding</keyword>
<comment type="similarity">
    <text evidence="1">Belongs to the SCO1/2 family.</text>
</comment>
<keyword evidence="2 3" id="KW-0186">Copper</keyword>
<dbReference type="OrthoDB" id="9811998at2"/>
<dbReference type="Proteomes" id="UP000275719">
    <property type="component" value="Unassembled WGS sequence"/>
</dbReference>